<dbReference type="GO" id="GO:0003700">
    <property type="term" value="F:DNA-binding transcription factor activity"/>
    <property type="evidence" value="ECO:0007669"/>
    <property type="project" value="TreeGrafter"/>
</dbReference>
<dbReference type="PANTHER" id="PTHR30136">
    <property type="entry name" value="HELIX-TURN-HELIX TRANSCRIPTIONAL REGULATOR, ICLR FAMILY"/>
    <property type="match status" value="1"/>
</dbReference>
<dbReference type="PROSITE" id="PS51077">
    <property type="entry name" value="HTH_ICLR"/>
    <property type="match status" value="1"/>
</dbReference>
<dbReference type="SUPFAM" id="SSF55781">
    <property type="entry name" value="GAF domain-like"/>
    <property type="match status" value="1"/>
</dbReference>
<evidence type="ECO:0000313" key="6">
    <source>
        <dbReference type="EMBL" id="MXQ07323.1"/>
    </source>
</evidence>
<name>A0A7C9IQ30_9RHOB</name>
<evidence type="ECO:0000259" key="5">
    <source>
        <dbReference type="PROSITE" id="PS51078"/>
    </source>
</evidence>
<gene>
    <name evidence="6" type="ORF">GQ651_05630</name>
</gene>
<dbReference type="RefSeq" id="WP_160763200.1">
    <property type="nucleotide sequence ID" value="NZ_WUPT01000001.1"/>
</dbReference>
<dbReference type="Pfam" id="PF09339">
    <property type="entry name" value="HTH_IclR"/>
    <property type="match status" value="1"/>
</dbReference>
<keyword evidence="1" id="KW-0805">Transcription regulation</keyword>
<evidence type="ECO:0000259" key="4">
    <source>
        <dbReference type="PROSITE" id="PS51077"/>
    </source>
</evidence>
<keyword evidence="7" id="KW-1185">Reference proteome</keyword>
<dbReference type="PANTHER" id="PTHR30136:SF24">
    <property type="entry name" value="HTH-TYPE TRANSCRIPTIONAL REPRESSOR ALLR"/>
    <property type="match status" value="1"/>
</dbReference>
<feature type="domain" description="HTH iclR-type" evidence="4">
    <location>
        <begin position="5"/>
        <end position="66"/>
    </location>
</feature>
<dbReference type="GO" id="GO:0003677">
    <property type="term" value="F:DNA binding"/>
    <property type="evidence" value="ECO:0007669"/>
    <property type="project" value="UniProtKB-KW"/>
</dbReference>
<dbReference type="Proteomes" id="UP000480350">
    <property type="component" value="Unassembled WGS sequence"/>
</dbReference>
<dbReference type="Gene3D" id="3.30.450.40">
    <property type="match status" value="1"/>
</dbReference>
<dbReference type="Gene3D" id="1.10.10.10">
    <property type="entry name" value="Winged helix-like DNA-binding domain superfamily/Winged helix DNA-binding domain"/>
    <property type="match status" value="1"/>
</dbReference>
<dbReference type="PROSITE" id="PS51078">
    <property type="entry name" value="ICLR_ED"/>
    <property type="match status" value="1"/>
</dbReference>
<dbReference type="SMART" id="SM00346">
    <property type="entry name" value="HTH_ICLR"/>
    <property type="match status" value="1"/>
</dbReference>
<feature type="domain" description="IclR-ED" evidence="5">
    <location>
        <begin position="67"/>
        <end position="250"/>
    </location>
</feature>
<dbReference type="GO" id="GO:0045892">
    <property type="term" value="P:negative regulation of DNA-templated transcription"/>
    <property type="evidence" value="ECO:0007669"/>
    <property type="project" value="TreeGrafter"/>
</dbReference>
<dbReference type="InterPro" id="IPR036390">
    <property type="entry name" value="WH_DNA-bd_sf"/>
</dbReference>
<evidence type="ECO:0000256" key="3">
    <source>
        <dbReference type="ARBA" id="ARBA00023163"/>
    </source>
</evidence>
<dbReference type="InterPro" id="IPR005471">
    <property type="entry name" value="Tscrpt_reg_IclR_N"/>
</dbReference>
<sequence length="259" mass="27826">MSSVSGSGERILAILDLFSCDRPHWTPEEMMAELGYSRPTLYRYLKTLKDSGYLTTLPHAGYTLGPRVTELDYLMTRADPLIALGTPVLERLAAQFPGSAFLVRWYGRKLLCVASVVSVETPKSSYPRGRPMPIGKGAISRAIAAFLPPRDRRALVEDYLEAFAGTGTGDTVDDVLEALRDVRRDGYSTAWGEVTPGVVAVAAPVMGSDPTPQGAICMTSDEADAGPERLSEIQAMVLDLSRELGDSLGQQDGLSGAVA</sequence>
<dbReference type="Pfam" id="PF01614">
    <property type="entry name" value="IclR_C"/>
    <property type="match status" value="1"/>
</dbReference>
<protein>
    <submittedName>
        <fullName evidence="6">Helix-turn-helix domain-containing protein</fullName>
    </submittedName>
</protein>
<proteinExistence type="predicted"/>
<keyword evidence="2" id="KW-0238">DNA-binding</keyword>
<dbReference type="InterPro" id="IPR050707">
    <property type="entry name" value="HTH_MetabolicPath_Reg"/>
</dbReference>
<reference evidence="6 7" key="1">
    <citation type="submission" date="2019-12" db="EMBL/GenBank/DDBJ databases">
        <authorList>
            <person name="Lee S.D."/>
        </authorList>
    </citation>
    <scope>NUCLEOTIDE SEQUENCE [LARGE SCALE GENOMIC DNA]</scope>
    <source>
        <strain evidence="6 7">GH1-50</strain>
    </source>
</reference>
<keyword evidence="3" id="KW-0804">Transcription</keyword>
<evidence type="ECO:0000256" key="2">
    <source>
        <dbReference type="ARBA" id="ARBA00023125"/>
    </source>
</evidence>
<dbReference type="SUPFAM" id="SSF46785">
    <property type="entry name" value="Winged helix' DNA-binding domain"/>
    <property type="match status" value="1"/>
</dbReference>
<evidence type="ECO:0000256" key="1">
    <source>
        <dbReference type="ARBA" id="ARBA00023015"/>
    </source>
</evidence>
<dbReference type="InterPro" id="IPR014757">
    <property type="entry name" value="Tscrpt_reg_IclR_C"/>
</dbReference>
<comment type="caution">
    <text evidence="6">The sequence shown here is derived from an EMBL/GenBank/DDBJ whole genome shotgun (WGS) entry which is preliminary data.</text>
</comment>
<dbReference type="InterPro" id="IPR029016">
    <property type="entry name" value="GAF-like_dom_sf"/>
</dbReference>
<evidence type="ECO:0000313" key="7">
    <source>
        <dbReference type="Proteomes" id="UP000480350"/>
    </source>
</evidence>
<organism evidence="6 7">
    <name type="scientific">Kangsaoukella pontilimi</name>
    <dbReference type="NCBI Taxonomy" id="2691042"/>
    <lineage>
        <taxon>Bacteria</taxon>
        <taxon>Pseudomonadati</taxon>
        <taxon>Pseudomonadota</taxon>
        <taxon>Alphaproteobacteria</taxon>
        <taxon>Rhodobacterales</taxon>
        <taxon>Paracoccaceae</taxon>
        <taxon>Kangsaoukella</taxon>
    </lineage>
</organism>
<dbReference type="AlphaFoldDB" id="A0A7C9IQ30"/>
<reference evidence="6 7" key="2">
    <citation type="submission" date="2020-03" db="EMBL/GenBank/DDBJ databases">
        <title>Kangsaoukella pontilimi gen. nov., sp. nov., a new member of the family Rhodobacteraceae isolated from a tidal mudflat.</title>
        <authorList>
            <person name="Kim I.S."/>
        </authorList>
    </citation>
    <scope>NUCLEOTIDE SEQUENCE [LARGE SCALE GENOMIC DNA]</scope>
    <source>
        <strain evidence="6 7">GH1-50</strain>
    </source>
</reference>
<dbReference type="InterPro" id="IPR036388">
    <property type="entry name" value="WH-like_DNA-bd_sf"/>
</dbReference>
<dbReference type="EMBL" id="WUPT01000001">
    <property type="protein sequence ID" value="MXQ07323.1"/>
    <property type="molecule type" value="Genomic_DNA"/>
</dbReference>
<accession>A0A7C9IQ30</accession>